<dbReference type="STRING" id="56107.Cylst_3739"/>
<protein>
    <submittedName>
        <fullName evidence="2">Uncharacterized protein</fullName>
    </submittedName>
</protein>
<keyword evidence="1" id="KW-1133">Transmembrane helix</keyword>
<evidence type="ECO:0000313" key="2">
    <source>
        <dbReference type="EMBL" id="AFZ25862.1"/>
    </source>
</evidence>
<organism evidence="2 3">
    <name type="scientific">Cylindrospermum stagnale PCC 7417</name>
    <dbReference type="NCBI Taxonomy" id="56107"/>
    <lineage>
        <taxon>Bacteria</taxon>
        <taxon>Bacillati</taxon>
        <taxon>Cyanobacteriota</taxon>
        <taxon>Cyanophyceae</taxon>
        <taxon>Nostocales</taxon>
        <taxon>Nostocaceae</taxon>
        <taxon>Cylindrospermum</taxon>
    </lineage>
</organism>
<reference evidence="2 3" key="1">
    <citation type="submission" date="2012-06" db="EMBL/GenBank/DDBJ databases">
        <title>Finished chromosome of genome of Cylindrospermum stagnale PCC 7417.</title>
        <authorList>
            <consortium name="US DOE Joint Genome Institute"/>
            <person name="Gugger M."/>
            <person name="Coursin T."/>
            <person name="Rippka R."/>
            <person name="Tandeau De Marsac N."/>
            <person name="Huntemann M."/>
            <person name="Wei C.-L."/>
            <person name="Han J."/>
            <person name="Detter J.C."/>
            <person name="Han C."/>
            <person name="Tapia R."/>
            <person name="Chen A."/>
            <person name="Kyrpides N."/>
            <person name="Mavromatis K."/>
            <person name="Markowitz V."/>
            <person name="Szeto E."/>
            <person name="Ivanova N."/>
            <person name="Pagani I."/>
            <person name="Pati A."/>
            <person name="Goodwin L."/>
            <person name="Nordberg H.P."/>
            <person name="Cantor M.N."/>
            <person name="Hua S.X."/>
            <person name="Woyke T."/>
            <person name="Kerfeld C.A."/>
        </authorList>
    </citation>
    <scope>NUCLEOTIDE SEQUENCE [LARGE SCALE GENOMIC DNA]</scope>
    <source>
        <strain evidence="2 3">PCC 7417</strain>
    </source>
</reference>
<dbReference type="KEGG" id="csg:Cylst_3739"/>
<name>K9X292_9NOST</name>
<dbReference type="RefSeq" id="WP_015209108.1">
    <property type="nucleotide sequence ID" value="NC_019757.1"/>
</dbReference>
<keyword evidence="1" id="KW-0812">Transmembrane</keyword>
<feature type="transmembrane region" description="Helical" evidence="1">
    <location>
        <begin position="12"/>
        <end position="31"/>
    </location>
</feature>
<accession>K9X292</accession>
<keyword evidence="3" id="KW-1185">Reference proteome</keyword>
<keyword evidence="1" id="KW-0472">Membrane</keyword>
<proteinExistence type="predicted"/>
<dbReference type="HOGENOM" id="CLU_2342101_0_0_3"/>
<evidence type="ECO:0000313" key="3">
    <source>
        <dbReference type="Proteomes" id="UP000010475"/>
    </source>
</evidence>
<dbReference type="EMBL" id="CP003642">
    <property type="protein sequence ID" value="AFZ25862.1"/>
    <property type="molecule type" value="Genomic_DNA"/>
</dbReference>
<sequence>MAVESNKVGLRALVLSPVWIWVVQLGVFAVFPASSLVSPSVAANPAFTDTDLELEQMSQAIAQFPGTGATVPESVSAIARLVTVRILALFASNDALF</sequence>
<dbReference type="Proteomes" id="UP000010475">
    <property type="component" value="Chromosome"/>
</dbReference>
<dbReference type="OrthoDB" id="449254at2"/>
<dbReference type="AlphaFoldDB" id="K9X292"/>
<evidence type="ECO:0000256" key="1">
    <source>
        <dbReference type="SAM" id="Phobius"/>
    </source>
</evidence>
<gene>
    <name evidence="2" type="ORF">Cylst_3739</name>
</gene>